<dbReference type="EMBL" id="CM042047">
    <property type="protein sequence ID" value="KAI3770807.1"/>
    <property type="molecule type" value="Genomic_DNA"/>
</dbReference>
<reference evidence="2" key="1">
    <citation type="journal article" date="2022" name="Mol. Ecol. Resour.">
        <title>The genomes of chicory, endive, great burdock and yacon provide insights into Asteraceae palaeo-polyploidization history and plant inulin production.</title>
        <authorList>
            <person name="Fan W."/>
            <person name="Wang S."/>
            <person name="Wang H."/>
            <person name="Wang A."/>
            <person name="Jiang F."/>
            <person name="Liu H."/>
            <person name="Zhao H."/>
            <person name="Xu D."/>
            <person name="Zhang Y."/>
        </authorList>
    </citation>
    <scope>NUCLEOTIDE SEQUENCE [LARGE SCALE GENOMIC DNA]</scope>
    <source>
        <strain evidence="2">cv. Niubang</strain>
    </source>
</reference>
<gene>
    <name evidence="1" type="ORF">L6452_01951</name>
</gene>
<keyword evidence="2" id="KW-1185">Reference proteome</keyword>
<proteinExistence type="predicted"/>
<name>A0ACB9FI15_ARCLA</name>
<evidence type="ECO:0000313" key="2">
    <source>
        <dbReference type="Proteomes" id="UP001055879"/>
    </source>
</evidence>
<organism evidence="1 2">
    <name type="scientific">Arctium lappa</name>
    <name type="common">Greater burdock</name>
    <name type="synonym">Lappa major</name>
    <dbReference type="NCBI Taxonomy" id="4217"/>
    <lineage>
        <taxon>Eukaryota</taxon>
        <taxon>Viridiplantae</taxon>
        <taxon>Streptophyta</taxon>
        <taxon>Embryophyta</taxon>
        <taxon>Tracheophyta</taxon>
        <taxon>Spermatophyta</taxon>
        <taxon>Magnoliopsida</taxon>
        <taxon>eudicotyledons</taxon>
        <taxon>Gunneridae</taxon>
        <taxon>Pentapetalae</taxon>
        <taxon>asterids</taxon>
        <taxon>campanulids</taxon>
        <taxon>Asterales</taxon>
        <taxon>Asteraceae</taxon>
        <taxon>Carduoideae</taxon>
        <taxon>Cardueae</taxon>
        <taxon>Arctiinae</taxon>
        <taxon>Arctium</taxon>
    </lineage>
</organism>
<sequence>MSIPPVSHPPSLTTFAWIQTIRVFKCHECEAFDSNMSTEKEYGLIGPFKTIPKEQIYCTHIHDKHPFGVFINGESPHESSFSLLLLELSLVLIVTHVIRHLLKPLKQPRVISEILGGIIVGPSCLGRSKKFMNWMFPGQSAYIFRNIGSFAFMYFMFLSGVKMDLLTIKRATKKQWHIAIFGMVIPVVATLAVALLVRNSLEGEMKKISSIWGVGASLAITSFPVLHSIIRELNLLSSDIGRMALATAVIGDVVGINGVVAFEAAKQGEGRPLAPIGYILSMIVMSITIFGGTRMLMFWIIKVTPEGKPVEQFYIVSILTGVLVSAFISDMLGVALVNGPFWLGLAVPDGPPLGATLVQKCESFISEILMPFAYANVGLMTDVFAMSAHWSKLQPLFLVALTGYLTKLVSTLFITRFFDIPLRDGITLSLIMGLRGQVELLLFIHWLDFQMIGIPHFTMFVVLTIVITGVATPLISIAYNPNRPYMINKRRNIQHTPPNTELRILVCFVDEESVPGMTHLLESFNPTVHSPFMVYALHLVELVGRAAPVFINHSEEDNDYHEKSDMDDTGTIHKSFQSIQETRSDVIKIHSFTSVAPNRSMYQDVCELALDKKSSLIILPFNTSPLRGLVGTDMVQNNVRSLNNTVLDHAPCSVAVLVDKGEFKAPFGNLRVSVTNLQYHFAMLFLGGSDAREALACADRMAGNPNVSLTVIRFLAHNGEGDDEMEKKLDDGLVTAFWVKYEGNEQVAYREVMVRNGEETVAAIRAMNSEYYDLWIVGRKLGINPVLIEGLSSWSESQELGVIGDYVASVDLGSSASVLVVQQQVLRDKETNSGGLRGRISRYFSDCDNHDLNHQPFDHLGMLQQSMWWKISYSSRA</sequence>
<comment type="caution">
    <text evidence="1">The sequence shown here is derived from an EMBL/GenBank/DDBJ whole genome shotgun (WGS) entry which is preliminary data.</text>
</comment>
<reference evidence="1 2" key="2">
    <citation type="journal article" date="2022" name="Mol. Ecol. Resour.">
        <title>The genomes of chicory, endive, great burdock and yacon provide insights into Asteraceae paleo-polyploidization history and plant inulin production.</title>
        <authorList>
            <person name="Fan W."/>
            <person name="Wang S."/>
            <person name="Wang H."/>
            <person name="Wang A."/>
            <person name="Jiang F."/>
            <person name="Liu H."/>
            <person name="Zhao H."/>
            <person name="Xu D."/>
            <person name="Zhang Y."/>
        </authorList>
    </citation>
    <scope>NUCLEOTIDE SEQUENCE [LARGE SCALE GENOMIC DNA]</scope>
    <source>
        <strain evidence="2">cv. Niubang</strain>
    </source>
</reference>
<dbReference type="Proteomes" id="UP001055879">
    <property type="component" value="Linkage Group LG01"/>
</dbReference>
<evidence type="ECO:0000313" key="1">
    <source>
        <dbReference type="EMBL" id="KAI3770807.1"/>
    </source>
</evidence>
<accession>A0ACB9FI15</accession>
<protein>
    <submittedName>
        <fullName evidence="1">Uncharacterized protein</fullName>
    </submittedName>
</protein>